<feature type="transmembrane region" description="Helical" evidence="1">
    <location>
        <begin position="7"/>
        <end position="25"/>
    </location>
</feature>
<proteinExistence type="predicted"/>
<keyword evidence="1" id="KW-1133">Transmembrane helix</keyword>
<keyword evidence="1" id="KW-0472">Membrane</keyword>
<evidence type="ECO:0000256" key="1">
    <source>
        <dbReference type="SAM" id="Phobius"/>
    </source>
</evidence>
<protein>
    <submittedName>
        <fullName evidence="2">Uncharacterized protein</fullName>
    </submittedName>
</protein>
<dbReference type="Proteomes" id="UP001214553">
    <property type="component" value="Chromosome"/>
</dbReference>
<gene>
    <name evidence="2" type="ORF">PU630_07920</name>
</gene>
<feature type="transmembrane region" description="Helical" evidence="1">
    <location>
        <begin position="112"/>
        <end position="136"/>
    </location>
</feature>
<dbReference type="EMBL" id="CP119108">
    <property type="protein sequence ID" value="WEG10457.1"/>
    <property type="molecule type" value="Genomic_DNA"/>
</dbReference>
<organism evidence="2 3">
    <name type="scientific">Microbacterium horticulturae</name>
    <dbReference type="NCBI Taxonomy" id="3028316"/>
    <lineage>
        <taxon>Bacteria</taxon>
        <taxon>Bacillati</taxon>
        <taxon>Actinomycetota</taxon>
        <taxon>Actinomycetes</taxon>
        <taxon>Micrococcales</taxon>
        <taxon>Microbacteriaceae</taxon>
        <taxon>Microbacterium</taxon>
    </lineage>
</organism>
<sequence>MQSRSPVWGVVIGLVGLVLAAWIAFGRALFGLSGTLAIVYALTLGIVVVVLHIFIADAFARTARGGFRHRGATYGTLAASWGCAVVLGLLIPDITPAGLQTIVSGTSEPARGMAIGFANPIGIIMIVFAFVALFLARGDALGRADAPRIEEDEL</sequence>
<keyword evidence="1" id="KW-0812">Transmembrane</keyword>
<evidence type="ECO:0000313" key="2">
    <source>
        <dbReference type="EMBL" id="WEG10457.1"/>
    </source>
</evidence>
<accession>A0ABY8C414</accession>
<dbReference type="RefSeq" id="WP_275279823.1">
    <property type="nucleotide sequence ID" value="NZ_CP119108.1"/>
</dbReference>
<name>A0ABY8C414_9MICO</name>
<feature type="transmembrane region" description="Helical" evidence="1">
    <location>
        <begin position="72"/>
        <end position="92"/>
    </location>
</feature>
<reference evidence="2 3" key="1">
    <citation type="submission" date="2023-03" db="EMBL/GenBank/DDBJ databases">
        <title>Genome sequence of Microbacterium sp. KACC 23027.</title>
        <authorList>
            <person name="Kim S."/>
            <person name="Heo J."/>
            <person name="Kwon S.-W."/>
        </authorList>
    </citation>
    <scope>NUCLEOTIDE SEQUENCE [LARGE SCALE GENOMIC DNA]</scope>
    <source>
        <strain evidence="2 3">KACC 23027</strain>
    </source>
</reference>
<evidence type="ECO:0000313" key="3">
    <source>
        <dbReference type="Proteomes" id="UP001214553"/>
    </source>
</evidence>
<feature type="transmembrane region" description="Helical" evidence="1">
    <location>
        <begin position="37"/>
        <end position="60"/>
    </location>
</feature>
<keyword evidence="3" id="KW-1185">Reference proteome</keyword>